<evidence type="ECO:0000256" key="1">
    <source>
        <dbReference type="ARBA" id="ARBA00007532"/>
    </source>
</evidence>
<dbReference type="PIRSF" id="PIRSF000350">
    <property type="entry name" value="Mercury_reductase_MerA"/>
    <property type="match status" value="1"/>
</dbReference>
<evidence type="ECO:0000256" key="3">
    <source>
        <dbReference type="ARBA" id="ARBA00022827"/>
    </source>
</evidence>
<dbReference type="PRINTS" id="PR00368">
    <property type="entry name" value="FADPNR"/>
</dbReference>
<dbReference type="GO" id="GO:0050660">
    <property type="term" value="F:flavin adenine dinucleotide binding"/>
    <property type="evidence" value="ECO:0007669"/>
    <property type="project" value="TreeGrafter"/>
</dbReference>
<keyword evidence="10" id="KW-1185">Reference proteome</keyword>
<keyword evidence="2" id="KW-0285">Flavoprotein</keyword>
<dbReference type="GO" id="GO:0006103">
    <property type="term" value="P:2-oxoglutarate metabolic process"/>
    <property type="evidence" value="ECO:0007669"/>
    <property type="project" value="TreeGrafter"/>
</dbReference>
<dbReference type="Gene3D" id="3.50.50.60">
    <property type="entry name" value="FAD/NAD(P)-binding domain"/>
    <property type="match status" value="2"/>
</dbReference>
<dbReference type="InterPro" id="IPR050151">
    <property type="entry name" value="Class-I_Pyr_Nuc-Dis_Oxidored"/>
</dbReference>
<dbReference type="EMBL" id="ML991772">
    <property type="protein sequence ID" value="KAF2239408.1"/>
    <property type="molecule type" value="Genomic_DNA"/>
</dbReference>
<evidence type="ECO:0000256" key="4">
    <source>
        <dbReference type="ARBA" id="ARBA00023027"/>
    </source>
</evidence>
<feature type="binding site" evidence="5">
    <location>
        <position position="131"/>
    </location>
    <ligand>
        <name>FAD</name>
        <dbReference type="ChEBI" id="CHEBI:57692"/>
    </ligand>
</feature>
<dbReference type="GO" id="GO:0004148">
    <property type="term" value="F:dihydrolipoyl dehydrogenase (NADH) activity"/>
    <property type="evidence" value="ECO:0007669"/>
    <property type="project" value="TreeGrafter"/>
</dbReference>
<evidence type="ECO:0000256" key="2">
    <source>
        <dbReference type="ARBA" id="ARBA00022630"/>
    </source>
</evidence>
<protein>
    <submittedName>
        <fullName evidence="9">FAD-dependent pyridine nucleotide-disulfide oxidoreductase</fullName>
    </submittedName>
</protein>
<proteinExistence type="inferred from homology"/>
<evidence type="ECO:0000256" key="5">
    <source>
        <dbReference type="PIRSR" id="PIRSR000350-3"/>
    </source>
</evidence>
<organism evidence="9 10">
    <name type="scientific">Viridothelium virens</name>
    <name type="common">Speckled blister lichen</name>
    <name type="synonym">Trypethelium virens</name>
    <dbReference type="NCBI Taxonomy" id="1048519"/>
    <lineage>
        <taxon>Eukaryota</taxon>
        <taxon>Fungi</taxon>
        <taxon>Dikarya</taxon>
        <taxon>Ascomycota</taxon>
        <taxon>Pezizomycotina</taxon>
        <taxon>Dothideomycetes</taxon>
        <taxon>Dothideomycetes incertae sedis</taxon>
        <taxon>Trypetheliales</taxon>
        <taxon>Trypetheliaceae</taxon>
        <taxon>Viridothelium</taxon>
    </lineage>
</organism>
<comment type="similarity">
    <text evidence="1">Belongs to the class-I pyridine nucleotide-disulfide oxidoreductase family.</text>
</comment>
<sequence length="492" mass="51851">MPPYNSINLHPSSFGPSDLSLHTYDVIFIGSGWPANVGAARVTQAGMKPVIVESELIGGDCPYWACIPSKALLRPGEALQDAKSVPGIAITNGLDADAVFRGRDSWTGDWDDQVLIPSIGGDDADFVRGHGKVVGVKKVRVENTNGESVTLEARQAVVICTGSEPVIPNIPGLADANPWIPRQATSTSQVPKNLVILGAGAVGCEMATIFANLGGKVSLISSTKELLPRTDPEAGALVRQSLVDLGVEMYLSAEVTGVQRKRDGTLEVQLKHGSVIHATEILISTGRRPRVKDIGLEQLGIAVNGSRIPVDESLCVGLESGEWLYAAGDVNGRAMMSHTAKYHARVVVNAIIARKTGAKPTITEWGSLSATADKYAVPQVVFTRPTVASVGLTRQAAEAAGRSFREVTAPLKTEGAELRAIGYKDGWAQWIVDAESGQLLGATFVGDDAADLLHASTVAIVGGLTIARLAHAIPSFPTMSEVYLNLIEAAGF</sequence>
<dbReference type="PANTHER" id="PTHR22912">
    <property type="entry name" value="DISULFIDE OXIDOREDUCTASE"/>
    <property type="match status" value="1"/>
</dbReference>
<evidence type="ECO:0000313" key="9">
    <source>
        <dbReference type="EMBL" id="KAF2239408.1"/>
    </source>
</evidence>
<evidence type="ECO:0000256" key="6">
    <source>
        <dbReference type="PIRSR" id="PIRSR000350-4"/>
    </source>
</evidence>
<dbReference type="Gene3D" id="3.30.390.30">
    <property type="match status" value="1"/>
</dbReference>
<feature type="binding site" evidence="5">
    <location>
        <begin position="198"/>
        <end position="205"/>
    </location>
    <ligand>
        <name>NAD(+)</name>
        <dbReference type="ChEBI" id="CHEBI:57540"/>
    </ligand>
</feature>
<dbReference type="Pfam" id="PF07992">
    <property type="entry name" value="Pyr_redox_2"/>
    <property type="match status" value="1"/>
</dbReference>
<feature type="binding site" evidence="5">
    <location>
        <position position="70"/>
    </location>
    <ligand>
        <name>FAD</name>
        <dbReference type="ChEBI" id="CHEBI:57692"/>
    </ligand>
</feature>
<evidence type="ECO:0000313" key="10">
    <source>
        <dbReference type="Proteomes" id="UP000800092"/>
    </source>
</evidence>
<dbReference type="InterPro" id="IPR036188">
    <property type="entry name" value="FAD/NAD-bd_sf"/>
</dbReference>
<dbReference type="Proteomes" id="UP000800092">
    <property type="component" value="Unassembled WGS sequence"/>
</dbReference>
<gene>
    <name evidence="9" type="ORF">EV356DRAFT_513729</name>
</gene>
<comment type="cofactor">
    <cofactor evidence="5">
        <name>FAD</name>
        <dbReference type="ChEBI" id="CHEBI:57692"/>
    </cofactor>
    <text evidence="5">Binds 1 FAD per subunit.</text>
</comment>
<name>A0A6A6HNL3_VIRVR</name>
<keyword evidence="4 5" id="KW-0520">NAD</keyword>
<feature type="binding site" evidence="5">
    <location>
        <begin position="161"/>
        <end position="163"/>
    </location>
    <ligand>
        <name>FAD</name>
        <dbReference type="ChEBI" id="CHEBI:57692"/>
    </ligand>
</feature>
<feature type="binding site" evidence="5">
    <location>
        <position position="286"/>
    </location>
    <ligand>
        <name>NAD(+)</name>
        <dbReference type="ChEBI" id="CHEBI:57540"/>
    </ligand>
</feature>
<keyword evidence="3 5" id="KW-0274">FAD</keyword>
<dbReference type="AlphaFoldDB" id="A0A6A6HNL3"/>
<dbReference type="OrthoDB" id="361797at2759"/>
<dbReference type="InterPro" id="IPR004099">
    <property type="entry name" value="Pyr_nucl-diS_OxRdtase_dimer"/>
</dbReference>
<dbReference type="SUPFAM" id="SSF55424">
    <property type="entry name" value="FAD/NAD-linked reductases, dimerisation (C-terminal) domain"/>
    <property type="match status" value="1"/>
</dbReference>
<feature type="domain" description="Pyridine nucleotide-disulphide oxidoreductase dimerisation" evidence="7">
    <location>
        <begin position="377"/>
        <end position="483"/>
    </location>
</feature>
<evidence type="ECO:0000259" key="8">
    <source>
        <dbReference type="Pfam" id="PF07992"/>
    </source>
</evidence>
<feature type="binding site" evidence="5">
    <location>
        <begin position="335"/>
        <end position="338"/>
    </location>
    <ligand>
        <name>FAD</name>
        <dbReference type="ChEBI" id="CHEBI:57692"/>
    </ligand>
</feature>
<dbReference type="PRINTS" id="PR00411">
    <property type="entry name" value="PNDRDTASEI"/>
</dbReference>
<feature type="binding site" evidence="5">
    <location>
        <position position="329"/>
    </location>
    <ligand>
        <name>FAD</name>
        <dbReference type="ChEBI" id="CHEBI:57692"/>
    </ligand>
</feature>
<accession>A0A6A6HNL3</accession>
<dbReference type="Pfam" id="PF02852">
    <property type="entry name" value="Pyr_redox_dim"/>
    <property type="match status" value="1"/>
</dbReference>
<dbReference type="InterPro" id="IPR023753">
    <property type="entry name" value="FAD/NAD-binding_dom"/>
</dbReference>
<dbReference type="PANTHER" id="PTHR22912:SF151">
    <property type="entry name" value="DIHYDROLIPOYL DEHYDROGENASE, MITOCHONDRIAL"/>
    <property type="match status" value="1"/>
</dbReference>
<dbReference type="InterPro" id="IPR001100">
    <property type="entry name" value="Pyr_nuc-diS_OxRdtase"/>
</dbReference>
<evidence type="ECO:0000259" key="7">
    <source>
        <dbReference type="Pfam" id="PF02852"/>
    </source>
</evidence>
<dbReference type="SUPFAM" id="SSF51905">
    <property type="entry name" value="FAD/NAD(P)-binding domain"/>
    <property type="match status" value="1"/>
</dbReference>
<keyword evidence="5" id="KW-0547">Nucleotide-binding</keyword>
<feature type="disulfide bond" description="Redox-active" evidence="6">
    <location>
        <begin position="61"/>
        <end position="66"/>
    </location>
</feature>
<feature type="domain" description="FAD/NAD(P)-binding" evidence="8">
    <location>
        <begin position="24"/>
        <end position="342"/>
    </location>
</feature>
<dbReference type="InterPro" id="IPR016156">
    <property type="entry name" value="FAD/NAD-linked_Rdtase_dimer_sf"/>
</dbReference>
<reference evidence="9" key="1">
    <citation type="journal article" date="2020" name="Stud. Mycol.">
        <title>101 Dothideomycetes genomes: a test case for predicting lifestyles and emergence of pathogens.</title>
        <authorList>
            <person name="Haridas S."/>
            <person name="Albert R."/>
            <person name="Binder M."/>
            <person name="Bloem J."/>
            <person name="Labutti K."/>
            <person name="Salamov A."/>
            <person name="Andreopoulos B."/>
            <person name="Baker S."/>
            <person name="Barry K."/>
            <person name="Bills G."/>
            <person name="Bluhm B."/>
            <person name="Cannon C."/>
            <person name="Castanera R."/>
            <person name="Culley D."/>
            <person name="Daum C."/>
            <person name="Ezra D."/>
            <person name="Gonzalez J."/>
            <person name="Henrissat B."/>
            <person name="Kuo A."/>
            <person name="Liang C."/>
            <person name="Lipzen A."/>
            <person name="Lutzoni F."/>
            <person name="Magnuson J."/>
            <person name="Mondo S."/>
            <person name="Nolan M."/>
            <person name="Ohm R."/>
            <person name="Pangilinan J."/>
            <person name="Park H.-J."/>
            <person name="Ramirez L."/>
            <person name="Alfaro M."/>
            <person name="Sun H."/>
            <person name="Tritt A."/>
            <person name="Yoshinaga Y."/>
            <person name="Zwiers L.-H."/>
            <person name="Turgeon B."/>
            <person name="Goodwin S."/>
            <person name="Spatafora J."/>
            <person name="Crous P."/>
            <person name="Grigoriev I."/>
        </authorList>
    </citation>
    <scope>NUCLEOTIDE SEQUENCE</scope>
    <source>
        <strain evidence="9">Tuck. ex Michener</strain>
    </source>
</reference>